<feature type="signal peptide" evidence="2">
    <location>
        <begin position="1"/>
        <end position="33"/>
    </location>
</feature>
<dbReference type="GO" id="GO:0060271">
    <property type="term" value="P:cilium assembly"/>
    <property type="evidence" value="ECO:0007669"/>
    <property type="project" value="TreeGrafter"/>
</dbReference>
<keyword evidence="3" id="KW-1185">Reference proteome</keyword>
<protein>
    <submittedName>
        <fullName evidence="4">Uncharacterized protein LOC111592155</fullName>
    </submittedName>
</protein>
<name>A0A6J1L2W9_DROHY</name>
<dbReference type="KEGG" id="dhe:111592155"/>
<evidence type="ECO:0000256" key="1">
    <source>
        <dbReference type="SAM" id="Phobius"/>
    </source>
</evidence>
<feature type="chain" id="PRO_5026902913" evidence="2">
    <location>
        <begin position="34"/>
        <end position="320"/>
    </location>
</feature>
<keyword evidence="1" id="KW-1133">Transmembrane helix</keyword>
<dbReference type="CTD" id="36749"/>
<keyword evidence="1" id="KW-0812">Transmembrane</keyword>
<dbReference type="Proteomes" id="UP000504633">
    <property type="component" value="Unplaced"/>
</dbReference>
<gene>
    <name evidence="4" type="primary">LOC111592155</name>
</gene>
<reference evidence="4" key="1">
    <citation type="submission" date="2025-08" db="UniProtKB">
        <authorList>
            <consortium name="RefSeq"/>
        </authorList>
    </citation>
    <scope>IDENTIFICATION</scope>
    <source>
        <strain evidence="4">15085-1641.00</strain>
        <tissue evidence="4">Whole body</tissue>
    </source>
</reference>
<evidence type="ECO:0000256" key="2">
    <source>
        <dbReference type="SAM" id="SignalP"/>
    </source>
</evidence>
<dbReference type="OrthoDB" id="1899781at2759"/>
<dbReference type="OMA" id="LACLANY"/>
<dbReference type="InterPro" id="IPR042418">
    <property type="entry name" value="TXNDC15"/>
</dbReference>
<dbReference type="SUPFAM" id="SSF52833">
    <property type="entry name" value="Thioredoxin-like"/>
    <property type="match status" value="1"/>
</dbReference>
<dbReference type="InterPro" id="IPR036249">
    <property type="entry name" value="Thioredoxin-like_sf"/>
</dbReference>
<sequence>MQPHCNQIKTKMHTNVILSILFLLGMCATEAHGELSGLLGALQYLGLNFQSNRSGSVPLGNVSNGHCPYSFESYALMQERRICVPDDEHIMHLTEQPQPRKPPILIKCLQPDPVQETGNGSIVTPKLLVMQSAKEIINLLKPIGNATKRHEPGSCVLVHFCTVTSLECARVANIVNLLPHLLPTLPVAYIDAYEFTRFNAEFGIVALPTLMIFHQGRPLIKYESPNTDKVSIRGFVTRHTNIKKTVDPNSLNPMIRKTMQWGPLPLVPTQKTDFYLILAWAFILLCLANYVRRTLFWKQLVEMVQRNWRESEETQMEMID</sequence>
<dbReference type="PANTHER" id="PTHR14684">
    <property type="entry name" value="THIOREDOXIN DOMAIN-CONTAINING PROTEIN 15"/>
    <property type="match status" value="1"/>
</dbReference>
<evidence type="ECO:0000313" key="4">
    <source>
        <dbReference type="RefSeq" id="XP_023159973.1"/>
    </source>
</evidence>
<proteinExistence type="predicted"/>
<feature type="transmembrane region" description="Helical" evidence="1">
    <location>
        <begin position="274"/>
        <end position="291"/>
    </location>
</feature>
<keyword evidence="1" id="KW-0472">Membrane</keyword>
<organism evidence="3 4">
    <name type="scientific">Drosophila hydei</name>
    <name type="common">Fruit fly</name>
    <dbReference type="NCBI Taxonomy" id="7224"/>
    <lineage>
        <taxon>Eukaryota</taxon>
        <taxon>Metazoa</taxon>
        <taxon>Ecdysozoa</taxon>
        <taxon>Arthropoda</taxon>
        <taxon>Hexapoda</taxon>
        <taxon>Insecta</taxon>
        <taxon>Pterygota</taxon>
        <taxon>Neoptera</taxon>
        <taxon>Endopterygota</taxon>
        <taxon>Diptera</taxon>
        <taxon>Brachycera</taxon>
        <taxon>Muscomorpha</taxon>
        <taxon>Ephydroidea</taxon>
        <taxon>Drosophilidae</taxon>
        <taxon>Drosophila</taxon>
    </lineage>
</organism>
<dbReference type="RefSeq" id="XP_023159973.1">
    <property type="nucleotide sequence ID" value="XM_023304205.2"/>
</dbReference>
<dbReference type="Gene3D" id="3.40.30.10">
    <property type="entry name" value="Glutaredoxin"/>
    <property type="match status" value="1"/>
</dbReference>
<dbReference type="PANTHER" id="PTHR14684:SF2">
    <property type="entry name" value="THIOREDOXIN DOMAIN-CONTAINING PROTEIN 15"/>
    <property type="match status" value="1"/>
</dbReference>
<dbReference type="GO" id="GO:0005929">
    <property type="term" value="C:cilium"/>
    <property type="evidence" value="ECO:0007669"/>
    <property type="project" value="TreeGrafter"/>
</dbReference>
<evidence type="ECO:0000313" key="3">
    <source>
        <dbReference type="Proteomes" id="UP000504633"/>
    </source>
</evidence>
<dbReference type="AlphaFoldDB" id="A0A6J1L2W9"/>
<accession>A0A6J1L2W9</accession>
<dbReference type="GeneID" id="111592155"/>
<keyword evidence="2" id="KW-0732">Signal</keyword>